<feature type="region of interest" description="Disordered" evidence="1">
    <location>
        <begin position="1"/>
        <end position="47"/>
    </location>
</feature>
<feature type="compositionally biased region" description="Polar residues" evidence="1">
    <location>
        <begin position="480"/>
        <end position="489"/>
    </location>
</feature>
<comment type="caution">
    <text evidence="3">The sequence shown here is derived from an EMBL/GenBank/DDBJ whole genome shotgun (WGS) entry which is preliminary data.</text>
</comment>
<feature type="region of interest" description="Disordered" evidence="1">
    <location>
        <begin position="614"/>
        <end position="648"/>
    </location>
</feature>
<evidence type="ECO:0000313" key="4">
    <source>
        <dbReference type="Proteomes" id="UP000663838"/>
    </source>
</evidence>
<dbReference type="Proteomes" id="UP000663838">
    <property type="component" value="Unassembled WGS sequence"/>
</dbReference>
<feature type="region of interest" description="Disordered" evidence="1">
    <location>
        <begin position="412"/>
        <end position="489"/>
    </location>
</feature>
<evidence type="ECO:0000313" key="3">
    <source>
        <dbReference type="EMBL" id="CAF4480010.1"/>
    </source>
</evidence>
<feature type="compositionally biased region" description="Basic residues" evidence="1">
    <location>
        <begin position="437"/>
        <end position="447"/>
    </location>
</feature>
<dbReference type="AlphaFoldDB" id="A0A820U1V5"/>
<name>A0A820U1V5_9BILA</name>
<proteinExistence type="predicted"/>
<evidence type="ECO:0000313" key="2">
    <source>
        <dbReference type="EMBL" id="CAF3339643.1"/>
    </source>
</evidence>
<dbReference type="EMBL" id="CAJNYV010000063">
    <property type="protein sequence ID" value="CAF3339643.1"/>
    <property type="molecule type" value="Genomic_DNA"/>
</dbReference>
<reference evidence="3" key="1">
    <citation type="submission" date="2021-02" db="EMBL/GenBank/DDBJ databases">
        <authorList>
            <person name="Nowell W R."/>
        </authorList>
    </citation>
    <scope>NUCLEOTIDE SEQUENCE</scope>
</reference>
<dbReference type="EMBL" id="CAJOBS010000050">
    <property type="protein sequence ID" value="CAF4480010.1"/>
    <property type="molecule type" value="Genomic_DNA"/>
</dbReference>
<accession>A0A820U1V5</accession>
<organism evidence="3 4">
    <name type="scientific">Rotaria socialis</name>
    <dbReference type="NCBI Taxonomy" id="392032"/>
    <lineage>
        <taxon>Eukaryota</taxon>
        <taxon>Metazoa</taxon>
        <taxon>Spiralia</taxon>
        <taxon>Gnathifera</taxon>
        <taxon>Rotifera</taxon>
        <taxon>Eurotatoria</taxon>
        <taxon>Bdelloidea</taxon>
        <taxon>Philodinida</taxon>
        <taxon>Philodinidae</taxon>
        <taxon>Rotaria</taxon>
    </lineage>
</organism>
<gene>
    <name evidence="2" type="ORF">KIK155_LOCUS2587</name>
    <name evidence="3" type="ORF">TOA249_LOCUS1705</name>
</gene>
<dbReference type="Proteomes" id="UP000663865">
    <property type="component" value="Unassembled WGS sequence"/>
</dbReference>
<sequence length="837" mass="94108">MTKGGSGKPKTLGRLIFGDKRKPHASPARHRSSTQNGANVADPASSVNTGVNKASISLQDWAIWRIQLNEQMSSAIGDLRTDLKQMRHFLQSNSFYQKHSRGTSNGSSNGVRLLFYIPRANFNPELVDELRENTKVNTKEIGEPIIYEEKKIRSNSDDRTTTSVNSMSALQAGINDKPISRLLPKISIGNTSNFLHTNEQIKTVDRIHPRRSIRHSFVATDRIHATLQKAVKDGNVLEKIKAFEMQAAAAQAESGGKLSGVNYRIQSVASSIQSATQHRLSPAVVHPIKNEISPIPMQYQKQEPVRSSRGRYVHPVQQQPCVNPDPTIGHKSGKGAHVLEPAHGDIILKRRTPSQKTANDEDYSITAISSMAHTASQLQLHHRNPAHHTYHHRTSISRSRNRQDVIYEKHTANKNDNVPYKCQHKSKERATPSSKLSTHRRWLKGRKGTPTETPNQVDKKQISTIKSNKASATKKKNSEQEQSNAKSLSTTINQEKFAADNNRVYGVPSTIVSEQTKNELPSLQTSLKLEEKNETVPKKDTFNETNAFISLQQENTNQIKQCDTGVLPMKIQRRSSRSSHHQKLSSIDIEGEMISKIDDNNRFCRSATDIHVHRADSRDDDDDVDDYDQHDNGKSDDDVFFEASPTKSRSKIIRHQSVVNLPKNESRRFQQQSSCTTIRRHASQCSSNEFTYDQRYLQTKENSQLILANAFMKKPPPPITIITRKNRLMQNEQIAYEEPQLEQTEIVLLNNHTVIKKRPCNTITTTTTGTSECSNGQNNNKQVSKQILHAIMNSMNNNHEQSTAGPPMVALSSTVNDEFFENGPLTNPEETIVNITD</sequence>
<protein>
    <submittedName>
        <fullName evidence="3">Uncharacterized protein</fullName>
    </submittedName>
</protein>
<evidence type="ECO:0000256" key="1">
    <source>
        <dbReference type="SAM" id="MobiDB-lite"/>
    </source>
</evidence>
<feature type="compositionally biased region" description="Basic residues" evidence="1">
    <location>
        <begin position="21"/>
        <end position="32"/>
    </location>
</feature>
<feature type="compositionally biased region" description="Basic and acidic residues" evidence="1">
    <location>
        <begin position="627"/>
        <end position="637"/>
    </location>
</feature>